<gene>
    <name evidence="3" type="ORF">F0Q45_05865</name>
</gene>
<keyword evidence="4" id="KW-1185">Reference proteome</keyword>
<evidence type="ECO:0000256" key="1">
    <source>
        <dbReference type="SAM" id="MobiDB-lite"/>
    </source>
</evidence>
<name>A0A5B1BV38_MYCSI</name>
<accession>A0A5B1BV38</accession>
<evidence type="ECO:0000313" key="3">
    <source>
        <dbReference type="EMBL" id="KAA1251104.1"/>
    </source>
</evidence>
<dbReference type="OrthoDB" id="3902805at2"/>
<comment type="caution">
    <text evidence="3">The sequence shown here is derived from an EMBL/GenBank/DDBJ whole genome shotgun (WGS) entry which is preliminary data.</text>
</comment>
<feature type="region of interest" description="Disordered" evidence="1">
    <location>
        <begin position="131"/>
        <end position="153"/>
    </location>
</feature>
<evidence type="ECO:0000259" key="2">
    <source>
        <dbReference type="Pfam" id="PF19291"/>
    </source>
</evidence>
<proteinExistence type="predicted"/>
<dbReference type="InterPro" id="IPR045582">
    <property type="entry name" value="Trehalase-like_N"/>
</dbReference>
<reference evidence="3 4" key="1">
    <citation type="submission" date="2019-09" db="EMBL/GenBank/DDBJ databases">
        <title>Report of infection by Mycobacterium simiae a patient suffering from pulmonary tuberculosis.</title>
        <authorList>
            <person name="Mohanty P.S."/>
            <person name="Bansal A.K."/>
            <person name="Singh H."/>
            <person name="Sharma S."/>
            <person name="Patil S.A."/>
            <person name="Upadhaya P."/>
            <person name="Singh P.K."/>
            <person name="Kumar D."/>
            <person name="Kumar S."/>
            <person name="Singh R.K."/>
            <person name="Chaudhary B."/>
        </authorList>
    </citation>
    <scope>NUCLEOTIDE SEQUENCE [LARGE SCALE GENOMIC DNA]</scope>
    <source>
        <strain evidence="3 4">JAL-560-SIM</strain>
    </source>
</reference>
<dbReference type="EMBL" id="VTZN01000022">
    <property type="protein sequence ID" value="KAA1251104.1"/>
    <property type="molecule type" value="Genomic_DNA"/>
</dbReference>
<dbReference type="Pfam" id="PF19291">
    <property type="entry name" value="TREH_N"/>
    <property type="match status" value="1"/>
</dbReference>
<sequence length="153" mass="16072">MTQRCDGYVDLRSYAAIGDGRTVALVARDGSVDWYPVPDLDSMPIFGCLLDAENGGAFQLCPTTEFQVERAYLAGTNILCSTYTCGSGQVRVTDALNTGAGGDLPWGESRCPIGRIRAHLIRHLRRQGAAPAALSGATPRGPSGCATGPAGRQ</sequence>
<organism evidence="3 4">
    <name type="scientific">Mycobacterium simiae</name>
    <name type="common">Mycobacterium habana</name>
    <dbReference type="NCBI Taxonomy" id="1784"/>
    <lineage>
        <taxon>Bacteria</taxon>
        <taxon>Bacillati</taxon>
        <taxon>Actinomycetota</taxon>
        <taxon>Actinomycetes</taxon>
        <taxon>Mycobacteriales</taxon>
        <taxon>Mycobacteriaceae</taxon>
        <taxon>Mycobacterium</taxon>
        <taxon>Mycobacterium simiae complex</taxon>
    </lineage>
</organism>
<dbReference type="RefSeq" id="WP_149653045.1">
    <property type="nucleotide sequence ID" value="NZ_VTZN01000022.1"/>
</dbReference>
<evidence type="ECO:0000313" key="4">
    <source>
        <dbReference type="Proteomes" id="UP000324701"/>
    </source>
</evidence>
<feature type="domain" description="Trehalase-like N-terminal" evidence="2">
    <location>
        <begin position="15"/>
        <end position="97"/>
    </location>
</feature>
<protein>
    <recommendedName>
        <fullName evidence="2">Trehalase-like N-terminal domain-containing protein</fullName>
    </recommendedName>
</protein>
<dbReference type="Proteomes" id="UP000324701">
    <property type="component" value="Unassembled WGS sequence"/>
</dbReference>
<dbReference type="AlphaFoldDB" id="A0A5B1BV38"/>